<dbReference type="RefSeq" id="WP_081197963.1">
    <property type="nucleotide sequence ID" value="NZ_FOCZ01000009.1"/>
</dbReference>
<dbReference type="AlphaFoldDB" id="A0A1V9F3B5"/>
<gene>
    <name evidence="2" type="ORF">A4H97_24530</name>
</gene>
<accession>A0A1V9F3B5</accession>
<feature type="domain" description="FAS1" evidence="1">
    <location>
        <begin position="38"/>
        <end position="245"/>
    </location>
</feature>
<dbReference type="OrthoDB" id="659398at2"/>
<keyword evidence="3" id="KW-1185">Reference proteome</keyword>
<reference evidence="3" key="1">
    <citation type="submission" date="2016-04" db="EMBL/GenBank/DDBJ databases">
        <authorList>
            <person name="Chen L."/>
            <person name="Zhuang W."/>
            <person name="Wang G."/>
        </authorList>
    </citation>
    <scope>NUCLEOTIDE SEQUENCE [LARGE SCALE GENOMIC DNA]</scope>
    <source>
        <strain evidence="3">17621</strain>
    </source>
</reference>
<name>A0A1V9F3B5_9BACT</name>
<organism evidence="2 3">
    <name type="scientific">Niastella yeongjuensis</name>
    <dbReference type="NCBI Taxonomy" id="354355"/>
    <lineage>
        <taxon>Bacteria</taxon>
        <taxon>Pseudomonadati</taxon>
        <taxon>Bacteroidota</taxon>
        <taxon>Chitinophagia</taxon>
        <taxon>Chitinophagales</taxon>
        <taxon>Chitinophagaceae</taxon>
        <taxon>Niastella</taxon>
    </lineage>
</organism>
<sequence length="758" mass="84345">MNNKVIPKLLSICILLLVIAGCRKKAWDEFYNRPDSLADPIYAQLNNKGNFKNLLALINKSGYKQVLALGGGYWTLFAPNDEAFDKYFKDKGIEDVSAIDSATARAMVQFCLVYNSFEKSRLDDYQATANNQGWTPSIAFRRTTAYYTGFYKDTGLNNKPITAIASNRNNTPESLTGNYVLGDDNNKYITYFTDDFFNSAGLSASDYNYFYPNSTYTGFNVAEAKVVTKDIPAENGVIHEIDRVISPLQSIDEYIRTKPEYSSFRALLNRMYANNTIQFIYNTDATHRYQVLTGKNDSVFVKAYSPLLSFSPNNENFLKLEENDGQKDCWTMFIPNNAAVDNYVKKVLCEYYPSLDQMPIEIIADFLNAHLFATAVWPSKFAVTRNKFSEPARFDPVTDVFDRKILSNGIVYGTTKVEDADVFSTVYSKAYLNPAYSLMTRLLNATGLRLMIGSSSVPVNVFLISDKAFAAAGYSFNVSKNQYEYTAPGSAATTNGVADKLKRIALTCAFFDPYKSAVDDLSGADIVKSGTAGIEGDFIKFNNNTIVTGGLQDDGKTAIVDSVKTASNGKVYFISDLLTYSERLVGSHIKDLGTASSSEFNYFWQYLSNSYIYNTATTDILGLTGFNTVFVPNNKAIVAAVNDSLLPGTGTVPNMVPNFNPSDPKGKDLVRKFIQFHIIYGHTIVPDGNVSGSFDTYLKDTVGNSVKINVVNTKGALYIRDNSQRPDPKNISRLLMPQSNNLSNRCVIHLVDNYFKYN</sequence>
<dbReference type="PANTHER" id="PTHR10900:SF77">
    <property type="entry name" value="FI19380P1"/>
    <property type="match status" value="1"/>
</dbReference>
<dbReference type="Proteomes" id="UP000192610">
    <property type="component" value="Unassembled WGS sequence"/>
</dbReference>
<proteinExistence type="predicted"/>
<dbReference type="SMART" id="SM00554">
    <property type="entry name" value="FAS1"/>
    <property type="match status" value="1"/>
</dbReference>
<dbReference type="InterPro" id="IPR000782">
    <property type="entry name" value="FAS1_domain"/>
</dbReference>
<evidence type="ECO:0000313" key="3">
    <source>
        <dbReference type="Proteomes" id="UP000192610"/>
    </source>
</evidence>
<dbReference type="PROSITE" id="PS50213">
    <property type="entry name" value="FAS1"/>
    <property type="match status" value="2"/>
</dbReference>
<evidence type="ECO:0000259" key="1">
    <source>
        <dbReference type="PROSITE" id="PS50213"/>
    </source>
</evidence>
<dbReference type="PROSITE" id="PS51257">
    <property type="entry name" value="PROKAR_LIPOPROTEIN"/>
    <property type="match status" value="1"/>
</dbReference>
<dbReference type="Pfam" id="PF02469">
    <property type="entry name" value="Fasciclin"/>
    <property type="match status" value="2"/>
</dbReference>
<dbReference type="InterPro" id="IPR036378">
    <property type="entry name" value="FAS1_dom_sf"/>
</dbReference>
<dbReference type="InterPro" id="IPR050904">
    <property type="entry name" value="Adhesion/Biosynth-related"/>
</dbReference>
<dbReference type="PANTHER" id="PTHR10900">
    <property type="entry name" value="PERIOSTIN-RELATED"/>
    <property type="match status" value="1"/>
</dbReference>
<dbReference type="SUPFAM" id="SSF82153">
    <property type="entry name" value="FAS1 domain"/>
    <property type="match status" value="2"/>
</dbReference>
<evidence type="ECO:0000313" key="2">
    <source>
        <dbReference type="EMBL" id="OQP52864.1"/>
    </source>
</evidence>
<comment type="caution">
    <text evidence="2">The sequence shown here is derived from an EMBL/GenBank/DDBJ whole genome shotgun (WGS) entry which is preliminary data.</text>
</comment>
<dbReference type="EMBL" id="LVXG01000007">
    <property type="protein sequence ID" value="OQP52864.1"/>
    <property type="molecule type" value="Genomic_DNA"/>
</dbReference>
<feature type="domain" description="FAS1" evidence="1">
    <location>
        <begin position="587"/>
        <end position="755"/>
    </location>
</feature>
<dbReference type="STRING" id="354355.SAMN05660816_04794"/>
<protein>
    <recommendedName>
        <fullName evidence="1">FAS1 domain-containing protein</fullName>
    </recommendedName>
</protein>
<dbReference type="Gene3D" id="2.30.180.10">
    <property type="entry name" value="FAS1 domain"/>
    <property type="match status" value="2"/>
</dbReference>